<evidence type="ECO:0000313" key="3">
    <source>
        <dbReference type="Proteomes" id="UP000008021"/>
    </source>
</evidence>
<keyword evidence="3" id="KW-1185">Reference proteome</keyword>
<dbReference type="Proteomes" id="UP000008021">
    <property type="component" value="Chromosome 6"/>
</dbReference>
<evidence type="ECO:0000313" key="2">
    <source>
        <dbReference type="EnsemblPlants" id="OMERI06G12660.1"/>
    </source>
</evidence>
<dbReference type="AlphaFoldDB" id="A0A0E0E0K6"/>
<evidence type="ECO:0000256" key="1">
    <source>
        <dbReference type="SAM" id="MobiDB-lite"/>
    </source>
</evidence>
<dbReference type="HOGENOM" id="CLU_2201194_0_0_1"/>
<reference evidence="2" key="1">
    <citation type="submission" date="2015-04" db="UniProtKB">
        <authorList>
            <consortium name="EnsemblPlants"/>
        </authorList>
    </citation>
    <scope>IDENTIFICATION</scope>
</reference>
<accession>A0A0E0E0K6</accession>
<dbReference type="EnsemblPlants" id="OMERI06G12660.1">
    <property type="protein sequence ID" value="OMERI06G12660.1"/>
    <property type="gene ID" value="OMERI06G12660"/>
</dbReference>
<feature type="region of interest" description="Disordered" evidence="1">
    <location>
        <begin position="41"/>
        <end position="60"/>
    </location>
</feature>
<organism evidence="2">
    <name type="scientific">Oryza meridionalis</name>
    <dbReference type="NCBI Taxonomy" id="40149"/>
    <lineage>
        <taxon>Eukaryota</taxon>
        <taxon>Viridiplantae</taxon>
        <taxon>Streptophyta</taxon>
        <taxon>Embryophyta</taxon>
        <taxon>Tracheophyta</taxon>
        <taxon>Spermatophyta</taxon>
        <taxon>Magnoliopsida</taxon>
        <taxon>Liliopsida</taxon>
        <taxon>Poales</taxon>
        <taxon>Poaceae</taxon>
        <taxon>BOP clade</taxon>
        <taxon>Oryzoideae</taxon>
        <taxon>Oryzeae</taxon>
        <taxon>Oryzinae</taxon>
        <taxon>Oryza</taxon>
    </lineage>
</organism>
<protein>
    <recommendedName>
        <fullName evidence="4">DUF834 domain-containing protein</fullName>
    </recommendedName>
</protein>
<name>A0A0E0E0K6_9ORYZ</name>
<dbReference type="Gramene" id="OMERI06G12660.1">
    <property type="protein sequence ID" value="OMERI06G12660.1"/>
    <property type="gene ID" value="OMERI06G12660"/>
</dbReference>
<proteinExistence type="predicted"/>
<evidence type="ECO:0008006" key="4">
    <source>
        <dbReference type="Google" id="ProtNLM"/>
    </source>
</evidence>
<reference evidence="2" key="2">
    <citation type="submission" date="2018-05" db="EMBL/GenBank/DDBJ databases">
        <title>OmerRS3 (Oryza meridionalis Reference Sequence Version 3).</title>
        <authorList>
            <person name="Zhang J."/>
            <person name="Kudrna D."/>
            <person name="Lee S."/>
            <person name="Talag J."/>
            <person name="Welchert J."/>
            <person name="Wing R.A."/>
        </authorList>
    </citation>
    <scope>NUCLEOTIDE SEQUENCE [LARGE SCALE GENOMIC DNA]</scope>
    <source>
        <strain evidence="2">cv. OR44</strain>
    </source>
</reference>
<sequence>MAAQAKMETTVASKGKEWQGGTVAMTGAAWTSDCGWWSMRRRGVDEEQRRRPGRRRSDRHSLGFLQGACRRQIGWTVTAVGPGIDTVLCMVRGGSTRRRMTDGLVQGV</sequence>